<keyword evidence="1" id="KW-0472">Membrane</keyword>
<name>A0A0M7ALS7_9HYPH</name>
<keyword evidence="1" id="KW-0812">Transmembrane</keyword>
<dbReference type="RefSeq" id="WP_055118813.1">
    <property type="nucleotide sequence ID" value="NZ_CXWA01000008.1"/>
</dbReference>
<keyword evidence="4" id="KW-1185">Reference proteome</keyword>
<organism evidence="3 4">
    <name type="scientific">Roseibium album</name>
    <dbReference type="NCBI Taxonomy" id="311410"/>
    <lineage>
        <taxon>Bacteria</taxon>
        <taxon>Pseudomonadati</taxon>
        <taxon>Pseudomonadota</taxon>
        <taxon>Alphaproteobacteria</taxon>
        <taxon>Hyphomicrobiales</taxon>
        <taxon>Stappiaceae</taxon>
        <taxon>Roseibium</taxon>
    </lineage>
</organism>
<dbReference type="GeneID" id="97671566"/>
<sequence>MFGYARSTLTATLFLVSTLAVSAAPVTPDWETVGTGGFADGYATTITYDKNAARGTSNNRGNALNALGAADDSFFEIGFGSYIDLTFGAVFDTSVKLFEVTFGTVSSWPESVEVFVGDGIDFTSIGSISNAAAQGGGMVPIGLAGTFNTVRILDTSPTRGRSTGGFDLDAVRVTPVPVPAALPLLGAGLAVLGFFGWRRREEA</sequence>
<dbReference type="AlphaFoldDB" id="A0A0M7ALS7"/>
<evidence type="ECO:0000313" key="3">
    <source>
        <dbReference type="EMBL" id="CTQ75180.1"/>
    </source>
</evidence>
<evidence type="ECO:0000313" key="4">
    <source>
        <dbReference type="Proteomes" id="UP000049983"/>
    </source>
</evidence>
<feature type="chain" id="PRO_5009788070" description="Secreted protein" evidence="2">
    <location>
        <begin position="24"/>
        <end position="203"/>
    </location>
</feature>
<protein>
    <recommendedName>
        <fullName evidence="5">Secreted protein</fullName>
    </recommendedName>
</protein>
<feature type="signal peptide" evidence="2">
    <location>
        <begin position="1"/>
        <end position="23"/>
    </location>
</feature>
<dbReference type="NCBIfam" id="TIGR02595">
    <property type="entry name" value="PEP_CTERM"/>
    <property type="match status" value="1"/>
</dbReference>
<keyword evidence="2" id="KW-0732">Signal</keyword>
<feature type="transmembrane region" description="Helical" evidence="1">
    <location>
        <begin position="180"/>
        <end position="197"/>
    </location>
</feature>
<evidence type="ECO:0000256" key="1">
    <source>
        <dbReference type="SAM" id="Phobius"/>
    </source>
</evidence>
<keyword evidence="1" id="KW-1133">Transmembrane helix</keyword>
<dbReference type="EMBL" id="CXWC01000012">
    <property type="protein sequence ID" value="CTQ75180.1"/>
    <property type="molecule type" value="Genomic_DNA"/>
</dbReference>
<reference evidence="4" key="1">
    <citation type="submission" date="2015-07" db="EMBL/GenBank/DDBJ databases">
        <authorList>
            <person name="Rodrigo-Torres Lidia"/>
            <person name="Arahal R.David."/>
        </authorList>
    </citation>
    <scope>NUCLEOTIDE SEQUENCE [LARGE SCALE GENOMIC DNA]</scope>
    <source>
        <strain evidence="4">CECT 5096</strain>
    </source>
</reference>
<dbReference type="Proteomes" id="UP000049983">
    <property type="component" value="Unassembled WGS sequence"/>
</dbReference>
<dbReference type="InterPro" id="IPR013424">
    <property type="entry name" value="Ice-binding_C"/>
</dbReference>
<accession>A0A0M7ALS7</accession>
<gene>
    <name evidence="3" type="ORF">LA5096_04261</name>
</gene>
<proteinExistence type="predicted"/>
<evidence type="ECO:0008006" key="5">
    <source>
        <dbReference type="Google" id="ProtNLM"/>
    </source>
</evidence>
<evidence type="ECO:0000256" key="2">
    <source>
        <dbReference type="SAM" id="SignalP"/>
    </source>
</evidence>